<evidence type="ECO:0000256" key="5">
    <source>
        <dbReference type="ARBA" id="ARBA00012693"/>
    </source>
</evidence>
<reference evidence="10 11" key="1">
    <citation type="journal article" date="2019" name="ISME J.">
        <title>Insights into ecological role of a new deltaproteobacterial order Candidatus Acidulodesulfobacterales by metagenomics and metatranscriptomics.</title>
        <authorList>
            <person name="Tan S."/>
            <person name="Liu J."/>
            <person name="Fang Y."/>
            <person name="Hedlund B.P."/>
            <person name="Lian Z.H."/>
            <person name="Huang L.Y."/>
            <person name="Li J.T."/>
            <person name="Huang L.N."/>
            <person name="Li W.J."/>
            <person name="Jiang H.C."/>
            <person name="Dong H.L."/>
            <person name="Shu W.S."/>
        </authorList>
    </citation>
    <scope>NUCLEOTIDE SEQUENCE [LARGE SCALE GENOMIC DNA]</scope>
    <source>
        <strain evidence="10">AP2</strain>
    </source>
</reference>
<organism evidence="10 11">
    <name type="scientific">Acididesulfobacter guangdongensis</name>
    <dbReference type="NCBI Taxonomy" id="2597225"/>
    <lineage>
        <taxon>Bacteria</taxon>
        <taxon>Deltaproteobacteria</taxon>
        <taxon>Candidatus Acidulodesulfobacterales</taxon>
        <taxon>Candidatus Acididesulfobacter</taxon>
    </lineage>
</organism>
<dbReference type="NCBIfam" id="TIGR01362">
    <property type="entry name" value="KDO8P_synth"/>
    <property type="match status" value="1"/>
</dbReference>
<evidence type="ECO:0000259" key="9">
    <source>
        <dbReference type="Pfam" id="PF00793"/>
    </source>
</evidence>
<evidence type="ECO:0000313" key="10">
    <source>
        <dbReference type="EMBL" id="RZD16342.1"/>
    </source>
</evidence>
<evidence type="ECO:0000256" key="6">
    <source>
        <dbReference type="ARBA" id="ARBA00022490"/>
    </source>
</evidence>
<evidence type="ECO:0000256" key="3">
    <source>
        <dbReference type="ARBA" id="ARBA00004845"/>
    </source>
</evidence>
<dbReference type="PANTHER" id="PTHR21057">
    <property type="entry name" value="PHOSPHO-2-DEHYDRO-3-DEOXYHEPTONATE ALDOLASE"/>
    <property type="match status" value="1"/>
</dbReference>
<feature type="domain" description="DAHP synthetase I/KDSA" evidence="9">
    <location>
        <begin position="30"/>
        <end position="269"/>
    </location>
</feature>
<dbReference type="GO" id="GO:0008676">
    <property type="term" value="F:3-deoxy-8-phosphooctulonate synthase activity"/>
    <property type="evidence" value="ECO:0007669"/>
    <property type="project" value="UniProtKB-EC"/>
</dbReference>
<dbReference type="GO" id="GO:0009103">
    <property type="term" value="P:lipopolysaccharide biosynthetic process"/>
    <property type="evidence" value="ECO:0007669"/>
    <property type="project" value="UniProtKB-UniPathway"/>
</dbReference>
<name>A0A519BGF1_ACIG2</name>
<proteinExistence type="inferred from homology"/>
<accession>A0A519BGF1</accession>
<comment type="caution">
    <text evidence="10">The sequence shown here is derived from an EMBL/GenBank/DDBJ whole genome shotgun (WGS) entry which is preliminary data.</text>
</comment>
<dbReference type="Gene3D" id="3.20.20.70">
    <property type="entry name" value="Aldolase class I"/>
    <property type="match status" value="1"/>
</dbReference>
<dbReference type="InterPro" id="IPR013785">
    <property type="entry name" value="Aldolase_TIM"/>
</dbReference>
<dbReference type="Pfam" id="PF00793">
    <property type="entry name" value="DAHP_synth_1"/>
    <property type="match status" value="1"/>
</dbReference>
<sequence>MNLSEKENAFTKNDLIEQLGLKNYNSAYPLIIAGPCVIESFELVDLCASFLKNLSEDMCFNLIFKASYDKANRTSIDSFRGPGVDKGIEILAEIKNKYNLPILTDVHRISEIEKLKNTVDIIQIPAFLSRQTDLIVESAKTDRIINIKKGQFLAPWDMANVIDKIRSTGNNKILITERGVSFGYNNLVVDFRSIIIMKEFGVPVVYDATHSVQLPGGSGSCSGGDRKYVIPLAKAAAALGSDVLFFEVHPNPPEAKSDSANSLYLSSLKDALKSIFAIAAVEDNI</sequence>
<dbReference type="EC" id="2.5.1.55" evidence="5"/>
<evidence type="ECO:0000313" key="11">
    <source>
        <dbReference type="Proteomes" id="UP000316562"/>
    </source>
</evidence>
<comment type="subcellular location">
    <subcellularLocation>
        <location evidence="1">Cytoplasm</location>
    </subcellularLocation>
</comment>
<comment type="similarity">
    <text evidence="4">Belongs to the KdsA family.</text>
</comment>
<dbReference type="UniPathway" id="UPA00030"/>
<dbReference type="NCBIfam" id="NF003543">
    <property type="entry name" value="PRK05198.1"/>
    <property type="match status" value="1"/>
</dbReference>
<keyword evidence="6" id="KW-0963">Cytoplasm</keyword>
<dbReference type="SUPFAM" id="SSF51569">
    <property type="entry name" value="Aldolase"/>
    <property type="match status" value="1"/>
</dbReference>
<dbReference type="Proteomes" id="UP000316562">
    <property type="component" value="Unassembled WGS sequence"/>
</dbReference>
<evidence type="ECO:0000256" key="4">
    <source>
        <dbReference type="ARBA" id="ARBA00010499"/>
    </source>
</evidence>
<evidence type="ECO:0000256" key="1">
    <source>
        <dbReference type="ARBA" id="ARBA00004496"/>
    </source>
</evidence>
<dbReference type="AlphaFoldDB" id="A0A519BGF1"/>
<comment type="pathway">
    <text evidence="3">Carbohydrate biosynthesis; 3-deoxy-D-manno-octulosonate biosynthesis; 3-deoxy-D-manno-octulosonate from D-ribulose 5-phosphate: step 2/3.</text>
</comment>
<gene>
    <name evidence="10" type="ORF">EVJ46_04760</name>
</gene>
<dbReference type="UniPathway" id="UPA00357">
    <property type="reaction ID" value="UER00474"/>
</dbReference>
<dbReference type="GO" id="GO:0005737">
    <property type="term" value="C:cytoplasm"/>
    <property type="evidence" value="ECO:0007669"/>
    <property type="project" value="UniProtKB-SubCell"/>
</dbReference>
<comment type="catalytic activity">
    <reaction evidence="8">
        <text>D-arabinose 5-phosphate + phosphoenolpyruvate + H2O = 3-deoxy-alpha-D-manno-2-octulosonate-8-phosphate + phosphate</text>
        <dbReference type="Rhea" id="RHEA:14053"/>
        <dbReference type="ChEBI" id="CHEBI:15377"/>
        <dbReference type="ChEBI" id="CHEBI:43474"/>
        <dbReference type="ChEBI" id="CHEBI:57693"/>
        <dbReference type="ChEBI" id="CHEBI:58702"/>
        <dbReference type="ChEBI" id="CHEBI:85985"/>
        <dbReference type="EC" id="2.5.1.55"/>
    </reaction>
</comment>
<keyword evidence="7 10" id="KW-0808">Transferase</keyword>
<protein>
    <recommendedName>
        <fullName evidence="5">3-deoxy-8-phosphooctulonate synthase</fullName>
        <ecNumber evidence="5">2.5.1.55</ecNumber>
    </recommendedName>
</protein>
<evidence type="ECO:0000256" key="8">
    <source>
        <dbReference type="ARBA" id="ARBA00049112"/>
    </source>
</evidence>
<comment type="pathway">
    <text evidence="2">Bacterial outer membrane biogenesis; lipopolysaccharide biosynthesis.</text>
</comment>
<dbReference type="InterPro" id="IPR006269">
    <property type="entry name" value="KDO8P_synthase"/>
</dbReference>
<evidence type="ECO:0000256" key="7">
    <source>
        <dbReference type="ARBA" id="ARBA00022679"/>
    </source>
</evidence>
<dbReference type="EMBL" id="SGBC01000002">
    <property type="protein sequence ID" value="RZD16342.1"/>
    <property type="molecule type" value="Genomic_DNA"/>
</dbReference>
<evidence type="ECO:0000256" key="2">
    <source>
        <dbReference type="ARBA" id="ARBA00004756"/>
    </source>
</evidence>
<dbReference type="InterPro" id="IPR006218">
    <property type="entry name" value="DAHP1/KDSA"/>
</dbReference>